<dbReference type="InterPro" id="IPR006555">
    <property type="entry name" value="ATP-dep_Helicase_C"/>
</dbReference>
<comment type="similarity">
    <text evidence="13">Belongs to the helicase family. DinG subfamily.</text>
</comment>
<evidence type="ECO:0000256" key="12">
    <source>
        <dbReference type="ARBA" id="ARBA00023235"/>
    </source>
</evidence>
<comment type="caution">
    <text evidence="16">The sequence shown here is derived from an EMBL/GenBank/DDBJ whole genome shotgun (WGS) entry which is preliminary data.</text>
</comment>
<keyword evidence="6 16" id="KW-0347">Helicase</keyword>
<dbReference type="Proteomes" id="UP000824140">
    <property type="component" value="Unassembled WGS sequence"/>
</dbReference>
<name>A0A9D1K700_9FIRM</name>
<dbReference type="InterPro" id="IPR014013">
    <property type="entry name" value="Helic_SF1/SF2_ATP-bd_DinG/Rad3"/>
</dbReference>
<dbReference type="InterPro" id="IPR010614">
    <property type="entry name" value="RAD3-like_helicase_DEAD"/>
</dbReference>
<dbReference type="SUPFAM" id="SSF52540">
    <property type="entry name" value="P-loop containing nucleoside triphosphate hydrolases"/>
    <property type="match status" value="1"/>
</dbReference>
<evidence type="ECO:0000256" key="2">
    <source>
        <dbReference type="ARBA" id="ARBA00022723"/>
    </source>
</evidence>
<dbReference type="InterPro" id="IPR011604">
    <property type="entry name" value="PDDEXK-like_dom_sf"/>
</dbReference>
<evidence type="ECO:0000256" key="3">
    <source>
        <dbReference type="ARBA" id="ARBA00022741"/>
    </source>
</evidence>
<evidence type="ECO:0000256" key="7">
    <source>
        <dbReference type="ARBA" id="ARBA00022840"/>
    </source>
</evidence>
<dbReference type="GO" id="GO:0051539">
    <property type="term" value="F:4 iron, 4 sulfur cluster binding"/>
    <property type="evidence" value="ECO:0007669"/>
    <property type="project" value="UniProtKB-KW"/>
</dbReference>
<keyword evidence="7" id="KW-0067">ATP-binding</keyword>
<protein>
    <submittedName>
        <fullName evidence="16">ATP-dependent DNA helicase</fullName>
    </submittedName>
</protein>
<evidence type="ECO:0000256" key="13">
    <source>
        <dbReference type="ARBA" id="ARBA00038058"/>
    </source>
</evidence>
<dbReference type="InterPro" id="IPR006554">
    <property type="entry name" value="Helicase-like_DEXD_c2"/>
</dbReference>
<evidence type="ECO:0000256" key="6">
    <source>
        <dbReference type="ARBA" id="ARBA00022806"/>
    </source>
</evidence>
<evidence type="ECO:0000256" key="4">
    <source>
        <dbReference type="ARBA" id="ARBA00022763"/>
    </source>
</evidence>
<evidence type="ECO:0000256" key="1">
    <source>
        <dbReference type="ARBA" id="ARBA00022485"/>
    </source>
</evidence>
<evidence type="ECO:0000259" key="15">
    <source>
        <dbReference type="PROSITE" id="PS51193"/>
    </source>
</evidence>
<dbReference type="AlphaFoldDB" id="A0A9D1K700"/>
<reference evidence="16" key="1">
    <citation type="submission" date="2020-10" db="EMBL/GenBank/DDBJ databases">
        <authorList>
            <person name="Gilroy R."/>
        </authorList>
    </citation>
    <scope>NUCLEOTIDE SEQUENCE</scope>
    <source>
        <strain evidence="16">13766</strain>
    </source>
</reference>
<evidence type="ECO:0000256" key="5">
    <source>
        <dbReference type="ARBA" id="ARBA00022801"/>
    </source>
</evidence>
<dbReference type="SMART" id="SM00488">
    <property type="entry name" value="DEXDc2"/>
    <property type="match status" value="1"/>
</dbReference>
<dbReference type="GO" id="GO:0016818">
    <property type="term" value="F:hydrolase activity, acting on acid anhydrides, in phosphorus-containing anhydrides"/>
    <property type="evidence" value="ECO:0007669"/>
    <property type="project" value="InterPro"/>
</dbReference>
<feature type="region of interest" description="Disordered" evidence="14">
    <location>
        <begin position="776"/>
        <end position="796"/>
    </location>
</feature>
<dbReference type="Pfam" id="PF13307">
    <property type="entry name" value="Helicase_C_2"/>
    <property type="match status" value="1"/>
</dbReference>
<proteinExistence type="inferred from homology"/>
<keyword evidence="11" id="KW-0234">DNA repair</keyword>
<keyword evidence="5" id="KW-0378">Hydrolase</keyword>
<dbReference type="InterPro" id="IPR045028">
    <property type="entry name" value="DinG/Rad3-like"/>
</dbReference>
<dbReference type="GO" id="GO:0046872">
    <property type="term" value="F:metal ion binding"/>
    <property type="evidence" value="ECO:0007669"/>
    <property type="project" value="UniProtKB-KW"/>
</dbReference>
<dbReference type="SMART" id="SM00491">
    <property type="entry name" value="HELICc2"/>
    <property type="match status" value="1"/>
</dbReference>
<evidence type="ECO:0000256" key="10">
    <source>
        <dbReference type="ARBA" id="ARBA00023125"/>
    </source>
</evidence>
<keyword evidence="12" id="KW-0413">Isomerase</keyword>
<evidence type="ECO:0000313" key="16">
    <source>
        <dbReference type="EMBL" id="HIS93237.1"/>
    </source>
</evidence>
<keyword evidence="3" id="KW-0547">Nucleotide-binding</keyword>
<dbReference type="PANTHER" id="PTHR11472">
    <property type="entry name" value="DNA REPAIR DEAD HELICASE RAD3/XP-D SUBFAMILY MEMBER"/>
    <property type="match status" value="1"/>
</dbReference>
<organism evidence="16 17">
    <name type="scientific">Candidatus Alectryocaccomicrobium excrementavium</name>
    <dbReference type="NCBI Taxonomy" id="2840668"/>
    <lineage>
        <taxon>Bacteria</taxon>
        <taxon>Bacillati</taxon>
        <taxon>Bacillota</taxon>
        <taxon>Clostridia</taxon>
        <taxon>Candidatus Alectryocaccomicrobium</taxon>
    </lineage>
</organism>
<dbReference type="GO" id="GO:0005524">
    <property type="term" value="F:ATP binding"/>
    <property type="evidence" value="ECO:0007669"/>
    <property type="project" value="UniProtKB-KW"/>
</dbReference>
<feature type="domain" description="Helicase ATP-binding" evidence="15">
    <location>
        <begin position="180"/>
        <end position="427"/>
    </location>
</feature>
<sequence length="796" mass="89563">MDRVVVSVRTIAEFSMESGDLYPNMDAYERMQDGFQAHRRLQLAYGEGAKAEVAVALDAEVEGVPMRVQGRIDGLLQGPDGEYTVQEIKSTRHNPRYIRENDNPVHWAQAEIYAYLFARLNNLARISVMLTYVNSADGEASFTREHTQGELEEIFLFHAGKYARWLRAVGEWQENCRQSARAVRFPHANYRKGQRRMAKNAYLAIRDQKLLLCQAPTGTGKTLGALFPAVKAISEGLIARAFYLTARTTARRAAEDALRLLRQNGLKLRAVTLTAKDKICFSPRTSCHPSECVFAQDYFDKRREALRDALNLEALDRGAIERLAREYDVCPFELSLDLTETAEIIICDYNYVFDPHVRLKRFFGDKAIKGDYALIVDEAHNLFPRAQDMLSAQLSERSLRLARRALKEWVGKENEVYKALSDVIRVMCRLNRELDAPECQLAPYGALHDAVVKFVAAGEGHISENETLAEALFSAMDYLRVEQEFDDERMRVLYMTGKHLTVKLWRYLPTDEISAVLRRARGGALFSATLSPMEHYAQLLGLNEREGDALLDLPSPFPPENFLPIALSLPTRYSARGETAARVAQAIYQMARAHTGNYIACFPSYAYLEMVREIFAALHPDVRVIVQRGEMAEEERDAFLARFQCAPRASMVAFIVMGGVFAEGVDLPGERLSGAAVIGVGMPQMSFERDTFASLVDDGEGNGFAMAYVYPGIVRVLQAAGRVIRSETDRGVALFIDDRFCEERYAQLLPRHYRVRRADSLSQVGALLSAFWAQQAKQPPQQEGERQANPVTGGVD</sequence>
<dbReference type="GO" id="GO:0003678">
    <property type="term" value="F:DNA helicase activity"/>
    <property type="evidence" value="ECO:0007669"/>
    <property type="project" value="InterPro"/>
</dbReference>
<reference evidence="16" key="2">
    <citation type="journal article" date="2021" name="PeerJ">
        <title>Extensive microbial diversity within the chicken gut microbiome revealed by metagenomics and culture.</title>
        <authorList>
            <person name="Gilroy R."/>
            <person name="Ravi A."/>
            <person name="Getino M."/>
            <person name="Pursley I."/>
            <person name="Horton D.L."/>
            <person name="Alikhan N.F."/>
            <person name="Baker D."/>
            <person name="Gharbi K."/>
            <person name="Hall N."/>
            <person name="Watson M."/>
            <person name="Adriaenssens E.M."/>
            <person name="Foster-Nyarko E."/>
            <person name="Jarju S."/>
            <person name="Secka A."/>
            <person name="Antonio M."/>
            <person name="Oren A."/>
            <person name="Chaudhuri R.R."/>
            <person name="La Ragione R."/>
            <person name="Hildebrand F."/>
            <person name="Pallen M.J."/>
        </authorList>
    </citation>
    <scope>NUCLEOTIDE SEQUENCE</scope>
    <source>
        <strain evidence="16">13766</strain>
    </source>
</reference>
<evidence type="ECO:0000256" key="11">
    <source>
        <dbReference type="ARBA" id="ARBA00023204"/>
    </source>
</evidence>
<dbReference type="Gene3D" id="3.90.320.10">
    <property type="match status" value="1"/>
</dbReference>
<keyword evidence="9" id="KW-0411">Iron-sulfur</keyword>
<dbReference type="Gene3D" id="1.10.275.30">
    <property type="match status" value="1"/>
</dbReference>
<dbReference type="PANTHER" id="PTHR11472:SF34">
    <property type="entry name" value="REGULATOR OF TELOMERE ELONGATION HELICASE 1"/>
    <property type="match status" value="1"/>
</dbReference>
<accession>A0A9D1K700</accession>
<dbReference type="Gene3D" id="3.40.50.300">
    <property type="entry name" value="P-loop containing nucleotide triphosphate hydrolases"/>
    <property type="match status" value="2"/>
</dbReference>
<dbReference type="InterPro" id="IPR027417">
    <property type="entry name" value="P-loop_NTPase"/>
</dbReference>
<evidence type="ECO:0000313" key="17">
    <source>
        <dbReference type="Proteomes" id="UP000824140"/>
    </source>
</evidence>
<evidence type="ECO:0000256" key="8">
    <source>
        <dbReference type="ARBA" id="ARBA00023004"/>
    </source>
</evidence>
<keyword evidence="1" id="KW-0004">4Fe-4S</keyword>
<keyword evidence="2" id="KW-0479">Metal-binding</keyword>
<dbReference type="Pfam" id="PF06733">
    <property type="entry name" value="DEAD_2"/>
    <property type="match status" value="1"/>
</dbReference>
<dbReference type="GO" id="GO:0006281">
    <property type="term" value="P:DNA repair"/>
    <property type="evidence" value="ECO:0007669"/>
    <property type="project" value="UniProtKB-KW"/>
</dbReference>
<gene>
    <name evidence="16" type="ORF">IAA84_09505</name>
</gene>
<keyword evidence="8" id="KW-0408">Iron</keyword>
<dbReference type="GO" id="GO:0003677">
    <property type="term" value="F:DNA binding"/>
    <property type="evidence" value="ECO:0007669"/>
    <property type="project" value="UniProtKB-KW"/>
</dbReference>
<dbReference type="PROSITE" id="PS51193">
    <property type="entry name" value="HELICASE_ATP_BIND_2"/>
    <property type="match status" value="1"/>
</dbReference>
<evidence type="ECO:0000256" key="9">
    <source>
        <dbReference type="ARBA" id="ARBA00023014"/>
    </source>
</evidence>
<keyword evidence="4" id="KW-0227">DNA damage</keyword>
<dbReference type="EMBL" id="DVJN01000188">
    <property type="protein sequence ID" value="HIS93237.1"/>
    <property type="molecule type" value="Genomic_DNA"/>
</dbReference>
<keyword evidence="10" id="KW-0238">DNA-binding</keyword>
<evidence type="ECO:0000256" key="14">
    <source>
        <dbReference type="SAM" id="MobiDB-lite"/>
    </source>
</evidence>